<sequence length="191" mass="22053">MDYMPSNEVMMSPTSMQPPPRPRKKAPTLRDADWDPHQVLITELYTSGKTLKDVIAIVKAETGFHAEDRQYKSRISKWNLDKNTKTKEMKSIVKKRQKRKIIEDDKAELMFSVRGNELDSTKIDRWMREHNVDEDELYSPSSLVSLLTHDSYPVSSQMSHQHPAQHSDHAELDSNNNYKRHFGAIAISSSV</sequence>
<dbReference type="eggNOG" id="KOG1840">
    <property type="taxonomic scope" value="Eukaryota"/>
</dbReference>
<feature type="region of interest" description="Disordered" evidence="1">
    <location>
        <begin position="154"/>
        <end position="175"/>
    </location>
</feature>
<accession>Q0UI59</accession>
<evidence type="ECO:0000256" key="1">
    <source>
        <dbReference type="SAM" id="MobiDB-lite"/>
    </source>
</evidence>
<dbReference type="VEuPathDB" id="FungiDB:JI435_085550"/>
<dbReference type="HOGENOM" id="CLU_1421877_0_0_1"/>
<dbReference type="Proteomes" id="UP000001055">
    <property type="component" value="Unassembled WGS sequence"/>
</dbReference>
<feature type="region of interest" description="Disordered" evidence="1">
    <location>
        <begin position="1"/>
        <end position="29"/>
    </location>
</feature>
<gene>
    <name evidence="3" type="ORF">SNOG_08555</name>
</gene>
<dbReference type="Pfam" id="PF14420">
    <property type="entry name" value="Clr5"/>
    <property type="match status" value="1"/>
</dbReference>
<protein>
    <recommendedName>
        <fullName evidence="2">Clr5 domain-containing protein</fullName>
    </recommendedName>
</protein>
<proteinExistence type="predicted"/>
<dbReference type="PANTHER" id="PTHR38788">
    <property type="entry name" value="CLR5 DOMAIN-CONTAINING PROTEIN"/>
    <property type="match status" value="1"/>
</dbReference>
<organism evidence="3 4">
    <name type="scientific">Phaeosphaeria nodorum (strain SN15 / ATCC MYA-4574 / FGSC 10173)</name>
    <name type="common">Glume blotch fungus</name>
    <name type="synonym">Parastagonospora nodorum</name>
    <dbReference type="NCBI Taxonomy" id="321614"/>
    <lineage>
        <taxon>Eukaryota</taxon>
        <taxon>Fungi</taxon>
        <taxon>Dikarya</taxon>
        <taxon>Ascomycota</taxon>
        <taxon>Pezizomycotina</taxon>
        <taxon>Dothideomycetes</taxon>
        <taxon>Pleosporomycetidae</taxon>
        <taxon>Pleosporales</taxon>
        <taxon>Pleosporineae</taxon>
        <taxon>Phaeosphaeriaceae</taxon>
        <taxon>Parastagonospora</taxon>
    </lineage>
</organism>
<dbReference type="EMBL" id="CH445337">
    <property type="protein sequence ID" value="EAT83723.2"/>
    <property type="molecule type" value="Genomic_DNA"/>
</dbReference>
<dbReference type="KEGG" id="pno:SNOG_08555"/>
<evidence type="ECO:0000313" key="3">
    <source>
        <dbReference type="EMBL" id="EAT83723.2"/>
    </source>
</evidence>
<evidence type="ECO:0000259" key="2">
    <source>
        <dbReference type="Pfam" id="PF14420"/>
    </source>
</evidence>
<feature type="compositionally biased region" description="Polar residues" evidence="1">
    <location>
        <begin position="154"/>
        <end position="164"/>
    </location>
</feature>
<dbReference type="PANTHER" id="PTHR38788:SF3">
    <property type="entry name" value="CLR5 DOMAIN-CONTAINING PROTEIN"/>
    <property type="match status" value="1"/>
</dbReference>
<reference evidence="4" key="1">
    <citation type="journal article" date="2007" name="Plant Cell">
        <title>Dothideomycete-plant interactions illuminated by genome sequencing and EST analysis of the wheat pathogen Stagonospora nodorum.</title>
        <authorList>
            <person name="Hane J.K."/>
            <person name="Lowe R.G."/>
            <person name="Solomon P.S."/>
            <person name="Tan K.C."/>
            <person name="Schoch C.L."/>
            <person name="Spatafora J.W."/>
            <person name="Crous P.W."/>
            <person name="Kodira C."/>
            <person name="Birren B.W."/>
            <person name="Galagan J.E."/>
            <person name="Torriani S.F."/>
            <person name="McDonald B.A."/>
            <person name="Oliver R.P."/>
        </authorList>
    </citation>
    <scope>NUCLEOTIDE SEQUENCE [LARGE SCALE GENOMIC DNA]</scope>
    <source>
        <strain evidence="4">SN15 / ATCC MYA-4574 / FGSC 10173</strain>
    </source>
</reference>
<dbReference type="InterPro" id="IPR025676">
    <property type="entry name" value="Clr5_dom"/>
</dbReference>
<dbReference type="STRING" id="321614.Q0UI59"/>
<feature type="domain" description="Clr5" evidence="2">
    <location>
        <begin position="31"/>
        <end position="82"/>
    </location>
</feature>
<dbReference type="RefSeq" id="XP_001798865.1">
    <property type="nucleotide sequence ID" value="XM_001798813.1"/>
</dbReference>
<evidence type="ECO:0000313" key="4">
    <source>
        <dbReference type="Proteomes" id="UP000001055"/>
    </source>
</evidence>
<dbReference type="GeneID" id="5975764"/>
<dbReference type="InParanoid" id="Q0UI59"/>
<dbReference type="AlphaFoldDB" id="Q0UI59"/>
<name>Q0UI59_PHANO</name>